<gene>
    <name evidence="8" type="primary">atpH</name>
    <name evidence="9" type="ORF">BR63_12445</name>
</gene>
<evidence type="ECO:0000256" key="8">
    <source>
        <dbReference type="HAMAP-Rule" id="MF_01416"/>
    </source>
</evidence>
<evidence type="ECO:0000256" key="3">
    <source>
        <dbReference type="ARBA" id="ARBA00022781"/>
    </source>
</evidence>
<evidence type="ECO:0000256" key="2">
    <source>
        <dbReference type="ARBA" id="ARBA00022448"/>
    </source>
</evidence>
<dbReference type="GO" id="GO:0045259">
    <property type="term" value="C:proton-transporting ATP synthase complex"/>
    <property type="evidence" value="ECO:0007669"/>
    <property type="project" value="UniProtKB-KW"/>
</dbReference>
<keyword evidence="6 8" id="KW-0139">CF(1)</keyword>
<comment type="subcellular location">
    <subcellularLocation>
        <location evidence="8">Cell membrane</location>
        <topology evidence="8">Peripheral membrane protein</topology>
    </subcellularLocation>
    <subcellularLocation>
        <location evidence="1">Membrane</location>
    </subcellularLocation>
</comment>
<evidence type="ECO:0000256" key="5">
    <source>
        <dbReference type="ARBA" id="ARBA00023136"/>
    </source>
</evidence>
<dbReference type="NCBIfam" id="NF004403">
    <property type="entry name" value="PRK05758.2-4"/>
    <property type="match status" value="1"/>
</dbReference>
<keyword evidence="8" id="KW-1003">Cell membrane</keyword>
<protein>
    <recommendedName>
        <fullName evidence="8">ATP synthase subunit delta</fullName>
    </recommendedName>
    <alternativeName>
        <fullName evidence="8">ATP synthase F(1) sector subunit delta</fullName>
    </alternativeName>
    <alternativeName>
        <fullName evidence="8">F-type ATPase subunit delta</fullName>
        <shortName evidence="8">F-ATPase subunit delta</shortName>
    </alternativeName>
</protein>
<keyword evidence="4 8" id="KW-0406">Ion transport</keyword>
<dbReference type="Proteomes" id="UP000515847">
    <property type="component" value="Chromosome"/>
</dbReference>
<name>A0A7G6E4P3_THEFR</name>
<comment type="similarity">
    <text evidence="8">Belongs to the ATPase delta chain family.</text>
</comment>
<keyword evidence="10" id="KW-1185">Reference proteome</keyword>
<evidence type="ECO:0000256" key="1">
    <source>
        <dbReference type="ARBA" id="ARBA00004370"/>
    </source>
</evidence>
<evidence type="ECO:0000313" key="9">
    <source>
        <dbReference type="EMBL" id="QNB47047.1"/>
    </source>
</evidence>
<dbReference type="OrthoDB" id="9802471at2"/>
<comment type="function">
    <text evidence="8">This protein is part of the stalk that links CF(0) to CF(1). It either transmits conformational changes from CF(0) to CF(1) or is implicated in proton conduction.</text>
</comment>
<dbReference type="SUPFAM" id="SSF47928">
    <property type="entry name" value="N-terminal domain of the delta subunit of the F1F0-ATP synthase"/>
    <property type="match status" value="1"/>
</dbReference>
<keyword evidence="5 8" id="KW-0472">Membrane</keyword>
<dbReference type="Pfam" id="PF00213">
    <property type="entry name" value="OSCP"/>
    <property type="match status" value="1"/>
</dbReference>
<dbReference type="EMBL" id="CP045798">
    <property type="protein sequence ID" value="QNB47047.1"/>
    <property type="molecule type" value="Genomic_DNA"/>
</dbReference>
<dbReference type="InterPro" id="IPR026015">
    <property type="entry name" value="ATP_synth_OSCP/delta_N_sf"/>
</dbReference>
<dbReference type="KEGG" id="tfr:BR63_12445"/>
<keyword evidence="7 8" id="KW-0066">ATP synthesis</keyword>
<organism evidence="9 10">
    <name type="scientific">Thermanaerosceptrum fracticalcis</name>
    <dbReference type="NCBI Taxonomy" id="1712410"/>
    <lineage>
        <taxon>Bacteria</taxon>
        <taxon>Bacillati</taxon>
        <taxon>Bacillota</taxon>
        <taxon>Clostridia</taxon>
        <taxon>Eubacteriales</taxon>
        <taxon>Peptococcaceae</taxon>
        <taxon>Thermanaerosceptrum</taxon>
    </lineage>
</organism>
<dbReference type="PROSITE" id="PS00389">
    <property type="entry name" value="ATPASE_DELTA"/>
    <property type="match status" value="1"/>
</dbReference>
<keyword evidence="2 8" id="KW-0813">Transport</keyword>
<dbReference type="AlphaFoldDB" id="A0A7G6E4P3"/>
<proteinExistence type="inferred from homology"/>
<sequence>MMNRTVPRRYAQALLMLAAERNAVDQYETELDSFLVLLKSDRAVKDLMDNPRVLPEEKKRALQNLIKNQFSPIVTNFLNLIIDKRREGLYQEIIGEYKKYADEARNIIDAEVRSAVQLTDKDFRELKERLSQATGKNVRLKSVIDTSLIGGLVVRVGDTVIDGSVVKKLSLMKNRLQQSQFEGIGVIK</sequence>
<dbReference type="InterPro" id="IPR000711">
    <property type="entry name" value="ATPase_OSCP/dsu"/>
</dbReference>
<dbReference type="PANTHER" id="PTHR11910">
    <property type="entry name" value="ATP SYNTHASE DELTA CHAIN"/>
    <property type="match status" value="1"/>
</dbReference>
<evidence type="ECO:0000256" key="4">
    <source>
        <dbReference type="ARBA" id="ARBA00023065"/>
    </source>
</evidence>
<dbReference type="GO" id="GO:0046933">
    <property type="term" value="F:proton-transporting ATP synthase activity, rotational mechanism"/>
    <property type="evidence" value="ECO:0007669"/>
    <property type="project" value="UniProtKB-UniRule"/>
</dbReference>
<dbReference type="NCBIfam" id="TIGR01145">
    <property type="entry name" value="ATP_synt_delta"/>
    <property type="match status" value="1"/>
</dbReference>
<comment type="function">
    <text evidence="8">F(1)F(0) ATP synthase produces ATP from ADP in the presence of a proton or sodium gradient. F-type ATPases consist of two structural domains, F(1) containing the extramembraneous catalytic core and F(0) containing the membrane proton channel, linked together by a central stalk and a peripheral stalk. During catalysis, ATP synthesis in the catalytic domain of F(1) is coupled via a rotary mechanism of the central stalk subunits to proton translocation.</text>
</comment>
<reference evidence="9 10" key="1">
    <citation type="journal article" date="2019" name="Front. Microbiol.">
        <title>Thermoanaerosceptrum fracticalcis gen. nov. sp. nov., a Novel Fumarate-Fermenting Microorganism From a Deep Fractured Carbonate Aquifer of the US Great Basin.</title>
        <authorList>
            <person name="Hamilton-Brehm S.D."/>
            <person name="Stewart L.E."/>
            <person name="Zavarin M."/>
            <person name="Caldwell M."/>
            <person name="Lawson P.A."/>
            <person name="Onstott T.C."/>
            <person name="Grzymski J."/>
            <person name="Neveux I."/>
            <person name="Lollar B.S."/>
            <person name="Russell C.E."/>
            <person name="Moser D.P."/>
        </authorList>
    </citation>
    <scope>NUCLEOTIDE SEQUENCE [LARGE SCALE GENOMIC DNA]</scope>
    <source>
        <strain evidence="9 10">DRI-13</strain>
    </source>
</reference>
<dbReference type="NCBIfam" id="NF004402">
    <property type="entry name" value="PRK05758.2-2"/>
    <property type="match status" value="1"/>
</dbReference>
<accession>A0A7G6E4P3</accession>
<evidence type="ECO:0000313" key="10">
    <source>
        <dbReference type="Proteomes" id="UP000515847"/>
    </source>
</evidence>
<dbReference type="InterPro" id="IPR020781">
    <property type="entry name" value="ATPase_OSCP/d_CS"/>
</dbReference>
<evidence type="ECO:0000256" key="7">
    <source>
        <dbReference type="ARBA" id="ARBA00023310"/>
    </source>
</evidence>
<dbReference type="GO" id="GO:0005886">
    <property type="term" value="C:plasma membrane"/>
    <property type="evidence" value="ECO:0007669"/>
    <property type="project" value="UniProtKB-SubCell"/>
</dbReference>
<dbReference type="Gene3D" id="1.10.520.20">
    <property type="entry name" value="N-terminal domain of the delta subunit of the F1F0-ATP synthase"/>
    <property type="match status" value="1"/>
</dbReference>
<dbReference type="PRINTS" id="PR00125">
    <property type="entry name" value="ATPASEDELTA"/>
</dbReference>
<dbReference type="HAMAP" id="MF_01416">
    <property type="entry name" value="ATP_synth_delta_bact"/>
    <property type="match status" value="1"/>
</dbReference>
<evidence type="ECO:0000256" key="6">
    <source>
        <dbReference type="ARBA" id="ARBA00023196"/>
    </source>
</evidence>
<keyword evidence="3 8" id="KW-0375">Hydrogen ion transport</keyword>